<sequence length="121" mass="13359">MDKLLIIGTGLLGSRIIEMASEEFEIVNTYNKNPVDLQSTVSHQLDITNQTMTFKLIKELNPDYTIHTAAHTGVDYCEVHGSEAYSVNVTEARNVSETSGEIGAKLVYISTDYIFDGAKGR</sequence>
<proteinExistence type="predicted"/>
<reference evidence="1" key="1">
    <citation type="submission" date="2018-01" db="EMBL/GenBank/DDBJ databases">
        <authorList>
            <person name="Krukenberg V."/>
        </authorList>
    </citation>
    <scope>NUCLEOTIDE SEQUENCE</scope>
    <source>
        <strain evidence="1">E20ANME2</strain>
    </source>
</reference>
<name>A0AC61L540_9EURY</name>
<comment type="caution">
    <text evidence="1">The sequence shown here is derived from an EMBL/GenBank/DDBJ whole genome shotgun (WGS) entry which is preliminary data.</text>
</comment>
<gene>
    <name evidence="1" type="ORF">C4B59_04390</name>
</gene>
<protein>
    <submittedName>
        <fullName evidence="1">Uncharacterized protein</fullName>
    </submittedName>
</protein>
<dbReference type="Proteomes" id="UP000248329">
    <property type="component" value="Unassembled WGS sequence"/>
</dbReference>
<evidence type="ECO:0000313" key="1">
    <source>
        <dbReference type="EMBL" id="PXF61478.1"/>
    </source>
</evidence>
<evidence type="ECO:0000313" key="2">
    <source>
        <dbReference type="Proteomes" id="UP000248329"/>
    </source>
</evidence>
<organism evidence="1 2">
    <name type="scientific">Candidatus Methanogaster sp</name>
    <dbReference type="NCBI Taxonomy" id="3386292"/>
    <lineage>
        <taxon>Archaea</taxon>
        <taxon>Methanobacteriati</taxon>
        <taxon>Methanobacteriota</taxon>
        <taxon>Stenosarchaea group</taxon>
        <taxon>Methanomicrobia</taxon>
        <taxon>Methanosarcinales</taxon>
        <taxon>ANME-2 cluster</taxon>
        <taxon>Candidatus Methanogasteraceae</taxon>
        <taxon>Candidatus Methanogaster</taxon>
    </lineage>
</organism>
<accession>A0AC61L540</accession>
<dbReference type="EMBL" id="PQXF01000005">
    <property type="protein sequence ID" value="PXF61478.1"/>
    <property type="molecule type" value="Genomic_DNA"/>
</dbReference>